<protein>
    <recommendedName>
        <fullName evidence="5">Adenosine deaminase</fullName>
        <ecNumber evidence="4">3.5.4.4</ecNumber>
    </recommendedName>
</protein>
<dbReference type="GO" id="GO:0005829">
    <property type="term" value="C:cytosol"/>
    <property type="evidence" value="ECO:0007669"/>
    <property type="project" value="TreeGrafter"/>
</dbReference>
<dbReference type="GO" id="GO:0009897">
    <property type="term" value="C:external side of plasma membrane"/>
    <property type="evidence" value="ECO:0007669"/>
    <property type="project" value="TreeGrafter"/>
</dbReference>
<keyword evidence="11" id="KW-1185">Reference proteome</keyword>
<evidence type="ECO:0000256" key="8">
    <source>
        <dbReference type="ARBA" id="ARBA00022833"/>
    </source>
</evidence>
<dbReference type="Pfam" id="PF00962">
    <property type="entry name" value="A_deaminase"/>
    <property type="match status" value="1"/>
</dbReference>
<dbReference type="InterPro" id="IPR032466">
    <property type="entry name" value="Metal_Hydrolase"/>
</dbReference>
<evidence type="ECO:0000313" key="10">
    <source>
        <dbReference type="EMBL" id="VDK82210.1"/>
    </source>
</evidence>
<comment type="cofactor">
    <cofactor evidence="1">
        <name>Zn(2+)</name>
        <dbReference type="ChEBI" id="CHEBI:29105"/>
    </cofactor>
</comment>
<dbReference type="AlphaFoldDB" id="A0A3P6TT03"/>
<evidence type="ECO:0000256" key="2">
    <source>
        <dbReference type="ARBA" id="ARBA00004296"/>
    </source>
</evidence>
<dbReference type="PANTHER" id="PTHR11409">
    <property type="entry name" value="ADENOSINE DEAMINASE"/>
    <property type="match status" value="1"/>
</dbReference>
<keyword evidence="6" id="KW-0479">Metal-binding</keyword>
<evidence type="ECO:0000256" key="6">
    <source>
        <dbReference type="ARBA" id="ARBA00022723"/>
    </source>
</evidence>
<keyword evidence="8" id="KW-0862">Zinc</keyword>
<accession>A0A3P6TT03</accession>
<dbReference type="GO" id="GO:0006154">
    <property type="term" value="P:adenosine catabolic process"/>
    <property type="evidence" value="ECO:0007669"/>
    <property type="project" value="TreeGrafter"/>
</dbReference>
<dbReference type="PROSITE" id="PS00485">
    <property type="entry name" value="A_DEAMINASE"/>
    <property type="match status" value="1"/>
</dbReference>
<reference evidence="10 11" key="1">
    <citation type="submission" date="2018-11" db="EMBL/GenBank/DDBJ databases">
        <authorList>
            <consortium name="Pathogen Informatics"/>
        </authorList>
    </citation>
    <scope>NUCLEOTIDE SEQUENCE [LARGE SCALE GENOMIC DNA]</scope>
</reference>
<gene>
    <name evidence="10" type="ORF">DILT_LOCUS3319</name>
</gene>
<dbReference type="EC" id="3.5.4.4" evidence="4"/>
<dbReference type="GO" id="GO:0060169">
    <property type="term" value="P:negative regulation of adenosine receptor signaling pathway"/>
    <property type="evidence" value="ECO:0007669"/>
    <property type="project" value="TreeGrafter"/>
</dbReference>
<dbReference type="GO" id="GO:0004000">
    <property type="term" value="F:adenosine deaminase activity"/>
    <property type="evidence" value="ECO:0007669"/>
    <property type="project" value="UniProtKB-ARBA"/>
</dbReference>
<dbReference type="GO" id="GO:0046872">
    <property type="term" value="F:metal ion binding"/>
    <property type="evidence" value="ECO:0007669"/>
    <property type="project" value="UniProtKB-KW"/>
</dbReference>
<dbReference type="PANTHER" id="PTHR11409:SF43">
    <property type="entry name" value="ADENOSINE DEAMINASE"/>
    <property type="match status" value="1"/>
</dbReference>
<dbReference type="EMBL" id="UYRU01043477">
    <property type="protein sequence ID" value="VDK82210.1"/>
    <property type="molecule type" value="Genomic_DNA"/>
</dbReference>
<sequence>MMTVCPLSGRLSGSVPADWAQHPIHQFIRDDVNFSINTDDPTVTGQWYLEEQLMCMRELGLTAQQVVKANFRAARASFLPDDSKEQLIGHLKAGAGITTIRG</sequence>
<comment type="subcellular location">
    <subcellularLocation>
        <location evidence="2">Cell membrane</location>
        <topology evidence="2">Peripheral membrane protein</topology>
        <orientation evidence="2">Extracellular side</orientation>
    </subcellularLocation>
</comment>
<dbReference type="InterPro" id="IPR006650">
    <property type="entry name" value="A/AMP_deam_AS"/>
</dbReference>
<evidence type="ECO:0000313" key="11">
    <source>
        <dbReference type="Proteomes" id="UP000281553"/>
    </source>
</evidence>
<feature type="domain" description="Adenosine deaminase" evidence="9">
    <location>
        <begin position="1"/>
        <end position="91"/>
    </location>
</feature>
<evidence type="ECO:0000256" key="4">
    <source>
        <dbReference type="ARBA" id="ARBA00012784"/>
    </source>
</evidence>
<dbReference type="Proteomes" id="UP000281553">
    <property type="component" value="Unassembled WGS sequence"/>
</dbReference>
<dbReference type="InterPro" id="IPR001365">
    <property type="entry name" value="A_deaminase_dom"/>
</dbReference>
<keyword evidence="7" id="KW-0378">Hydrolase</keyword>
<dbReference type="InterPro" id="IPR006330">
    <property type="entry name" value="Ado/ade_deaminase"/>
</dbReference>
<comment type="similarity">
    <text evidence="3">Belongs to the metallo-dependent hydrolases superfamily. Adenosine and AMP deaminases family.</text>
</comment>
<dbReference type="GO" id="GO:0009168">
    <property type="term" value="P:purine ribonucleoside monophosphate biosynthetic process"/>
    <property type="evidence" value="ECO:0007669"/>
    <property type="project" value="InterPro"/>
</dbReference>
<dbReference type="GO" id="GO:0046103">
    <property type="term" value="P:inosine biosynthetic process"/>
    <property type="evidence" value="ECO:0007669"/>
    <property type="project" value="TreeGrafter"/>
</dbReference>
<evidence type="ECO:0000256" key="5">
    <source>
        <dbReference type="ARBA" id="ARBA00018099"/>
    </source>
</evidence>
<evidence type="ECO:0000256" key="1">
    <source>
        <dbReference type="ARBA" id="ARBA00001947"/>
    </source>
</evidence>
<dbReference type="SUPFAM" id="SSF51556">
    <property type="entry name" value="Metallo-dependent hydrolases"/>
    <property type="match status" value="1"/>
</dbReference>
<evidence type="ECO:0000259" key="9">
    <source>
        <dbReference type="Pfam" id="PF00962"/>
    </source>
</evidence>
<dbReference type="OrthoDB" id="272271at2759"/>
<evidence type="ECO:0000256" key="3">
    <source>
        <dbReference type="ARBA" id="ARBA00006676"/>
    </source>
</evidence>
<proteinExistence type="inferred from homology"/>
<name>A0A3P6TT03_DIBLA</name>
<dbReference type="GO" id="GO:0043103">
    <property type="term" value="P:hypoxanthine salvage"/>
    <property type="evidence" value="ECO:0007669"/>
    <property type="project" value="TreeGrafter"/>
</dbReference>
<evidence type="ECO:0000256" key="7">
    <source>
        <dbReference type="ARBA" id="ARBA00022801"/>
    </source>
</evidence>
<dbReference type="Gene3D" id="3.20.20.140">
    <property type="entry name" value="Metal-dependent hydrolases"/>
    <property type="match status" value="1"/>
</dbReference>
<organism evidence="10 11">
    <name type="scientific">Dibothriocephalus latus</name>
    <name type="common">Fish tapeworm</name>
    <name type="synonym">Diphyllobothrium latum</name>
    <dbReference type="NCBI Taxonomy" id="60516"/>
    <lineage>
        <taxon>Eukaryota</taxon>
        <taxon>Metazoa</taxon>
        <taxon>Spiralia</taxon>
        <taxon>Lophotrochozoa</taxon>
        <taxon>Platyhelminthes</taxon>
        <taxon>Cestoda</taxon>
        <taxon>Eucestoda</taxon>
        <taxon>Diphyllobothriidea</taxon>
        <taxon>Diphyllobothriidae</taxon>
        <taxon>Dibothriocephalus</taxon>
    </lineage>
</organism>